<evidence type="ECO:0000256" key="1">
    <source>
        <dbReference type="SAM" id="MobiDB-lite"/>
    </source>
</evidence>
<sequence>MSEDNDLPGGPANTAGGEDERVGYGNPPRRTRFRKGQSGNPAGRPRGARGLRNDLHAQLSARHMMEIKGRKIRGTRQEVALALLTMRAASGDLKAQALLLPLITQAFGFEDRGTGKGELSRQDQARLDSYLAELEEDHARVAGGANEEMGGEG</sequence>
<evidence type="ECO:0000313" key="3">
    <source>
        <dbReference type="EMBL" id="MBC2667336.1"/>
    </source>
</evidence>
<protein>
    <recommendedName>
        <fullName evidence="2">DUF5681 domain-containing protein</fullName>
    </recommendedName>
</protein>
<dbReference type="InterPro" id="IPR043736">
    <property type="entry name" value="DUF5681"/>
</dbReference>
<reference evidence="3 4" key="1">
    <citation type="submission" date="2020-08" db="EMBL/GenBank/DDBJ databases">
        <title>The genome sequence of type strain Novosphingobium flavum NBRC 111647.</title>
        <authorList>
            <person name="Liu Y."/>
        </authorList>
    </citation>
    <scope>NUCLEOTIDE SEQUENCE [LARGE SCALE GENOMIC DNA]</scope>
    <source>
        <strain evidence="3 4">NBRC 111647</strain>
    </source>
</reference>
<dbReference type="RefSeq" id="WP_185665627.1">
    <property type="nucleotide sequence ID" value="NZ_JACLAW010000017.1"/>
</dbReference>
<feature type="compositionally biased region" description="Low complexity" evidence="1">
    <location>
        <begin position="39"/>
        <end position="50"/>
    </location>
</feature>
<evidence type="ECO:0000313" key="4">
    <source>
        <dbReference type="Proteomes" id="UP000566813"/>
    </source>
</evidence>
<name>A0A7X1FUQ4_9SPHN</name>
<feature type="domain" description="DUF5681" evidence="2">
    <location>
        <begin position="30"/>
        <end position="104"/>
    </location>
</feature>
<evidence type="ECO:0000259" key="2">
    <source>
        <dbReference type="Pfam" id="PF18932"/>
    </source>
</evidence>
<feature type="region of interest" description="Disordered" evidence="1">
    <location>
        <begin position="1"/>
        <end position="53"/>
    </location>
</feature>
<accession>A0A7X1FUQ4</accession>
<gene>
    <name evidence="3" type="ORF">H7F51_17595</name>
</gene>
<comment type="caution">
    <text evidence="3">The sequence shown here is derived from an EMBL/GenBank/DDBJ whole genome shotgun (WGS) entry which is preliminary data.</text>
</comment>
<keyword evidence="4" id="KW-1185">Reference proteome</keyword>
<proteinExistence type="predicted"/>
<dbReference type="EMBL" id="JACLAW010000017">
    <property type="protein sequence ID" value="MBC2667336.1"/>
    <property type="molecule type" value="Genomic_DNA"/>
</dbReference>
<dbReference type="AlphaFoldDB" id="A0A7X1FUQ4"/>
<dbReference type="Pfam" id="PF18932">
    <property type="entry name" value="DUF5681"/>
    <property type="match status" value="1"/>
</dbReference>
<organism evidence="3 4">
    <name type="scientific">Novosphingobium flavum</name>
    <dbReference type="NCBI Taxonomy" id="1778672"/>
    <lineage>
        <taxon>Bacteria</taxon>
        <taxon>Pseudomonadati</taxon>
        <taxon>Pseudomonadota</taxon>
        <taxon>Alphaproteobacteria</taxon>
        <taxon>Sphingomonadales</taxon>
        <taxon>Sphingomonadaceae</taxon>
        <taxon>Novosphingobium</taxon>
    </lineage>
</organism>
<dbReference type="Proteomes" id="UP000566813">
    <property type="component" value="Unassembled WGS sequence"/>
</dbReference>